<feature type="compositionally biased region" description="Basic residues" evidence="1">
    <location>
        <begin position="34"/>
        <end position="43"/>
    </location>
</feature>
<gene>
    <name evidence="2" type="ORF">HAX54_006700</name>
</gene>
<accession>A0ABS8RUN1</accession>
<sequence>IILAKYTASQRNTTNVEVFARNDTTSLPPQTRMQTRRNAHTKVHGASVGVQNAPATKRGFQKH</sequence>
<dbReference type="Proteomes" id="UP000823775">
    <property type="component" value="Unassembled WGS sequence"/>
</dbReference>
<evidence type="ECO:0000313" key="2">
    <source>
        <dbReference type="EMBL" id="MCD7450498.1"/>
    </source>
</evidence>
<keyword evidence="3" id="KW-1185">Reference proteome</keyword>
<reference evidence="2 3" key="1">
    <citation type="journal article" date="2021" name="BMC Genomics">
        <title>Datura genome reveals duplications of psychoactive alkaloid biosynthetic genes and high mutation rate following tissue culture.</title>
        <authorList>
            <person name="Rajewski A."/>
            <person name="Carter-House D."/>
            <person name="Stajich J."/>
            <person name="Litt A."/>
        </authorList>
    </citation>
    <scope>NUCLEOTIDE SEQUENCE [LARGE SCALE GENOMIC DNA]</scope>
    <source>
        <strain evidence="2">AR-01</strain>
    </source>
</reference>
<feature type="region of interest" description="Disordered" evidence="1">
    <location>
        <begin position="25"/>
        <end position="63"/>
    </location>
</feature>
<organism evidence="2 3">
    <name type="scientific">Datura stramonium</name>
    <name type="common">Jimsonweed</name>
    <name type="synonym">Common thornapple</name>
    <dbReference type="NCBI Taxonomy" id="4076"/>
    <lineage>
        <taxon>Eukaryota</taxon>
        <taxon>Viridiplantae</taxon>
        <taxon>Streptophyta</taxon>
        <taxon>Embryophyta</taxon>
        <taxon>Tracheophyta</taxon>
        <taxon>Spermatophyta</taxon>
        <taxon>Magnoliopsida</taxon>
        <taxon>eudicotyledons</taxon>
        <taxon>Gunneridae</taxon>
        <taxon>Pentapetalae</taxon>
        <taxon>asterids</taxon>
        <taxon>lamiids</taxon>
        <taxon>Solanales</taxon>
        <taxon>Solanaceae</taxon>
        <taxon>Solanoideae</taxon>
        <taxon>Datureae</taxon>
        <taxon>Datura</taxon>
    </lineage>
</organism>
<evidence type="ECO:0000256" key="1">
    <source>
        <dbReference type="SAM" id="MobiDB-lite"/>
    </source>
</evidence>
<feature type="non-terminal residue" evidence="2">
    <location>
        <position position="63"/>
    </location>
</feature>
<proteinExistence type="predicted"/>
<evidence type="ECO:0000313" key="3">
    <source>
        <dbReference type="Proteomes" id="UP000823775"/>
    </source>
</evidence>
<dbReference type="EMBL" id="JACEIK010000134">
    <property type="protein sequence ID" value="MCD7450498.1"/>
    <property type="molecule type" value="Genomic_DNA"/>
</dbReference>
<feature type="non-terminal residue" evidence="2">
    <location>
        <position position="1"/>
    </location>
</feature>
<comment type="caution">
    <text evidence="2">The sequence shown here is derived from an EMBL/GenBank/DDBJ whole genome shotgun (WGS) entry which is preliminary data.</text>
</comment>
<protein>
    <submittedName>
        <fullName evidence="2">Uncharacterized protein</fullName>
    </submittedName>
</protein>
<name>A0ABS8RUN1_DATST</name>